<dbReference type="Pfam" id="PF00568">
    <property type="entry name" value="WH1"/>
    <property type="match status" value="1"/>
</dbReference>
<evidence type="ECO:0000313" key="3">
    <source>
        <dbReference type="EMBL" id="PZC71615.1"/>
    </source>
</evidence>
<dbReference type="PANTHER" id="PTHR11202">
    <property type="entry name" value="SPROUTY-RELATED, EVH1 DOMAIN-CONTAINING PROTEIN FAMILY MEMBER"/>
    <property type="match status" value="1"/>
</dbReference>
<organism evidence="3 4">
    <name type="scientific">Helicoverpa armigera</name>
    <name type="common">Cotton bollworm</name>
    <name type="synonym">Heliothis armigera</name>
    <dbReference type="NCBI Taxonomy" id="29058"/>
    <lineage>
        <taxon>Eukaryota</taxon>
        <taxon>Metazoa</taxon>
        <taxon>Ecdysozoa</taxon>
        <taxon>Arthropoda</taxon>
        <taxon>Hexapoda</taxon>
        <taxon>Insecta</taxon>
        <taxon>Pterygota</taxon>
        <taxon>Neoptera</taxon>
        <taxon>Endopterygota</taxon>
        <taxon>Lepidoptera</taxon>
        <taxon>Glossata</taxon>
        <taxon>Ditrysia</taxon>
        <taxon>Noctuoidea</taxon>
        <taxon>Noctuidae</taxon>
        <taxon>Heliothinae</taxon>
        <taxon>Helicoverpa</taxon>
    </lineage>
</organism>
<evidence type="ECO:0000256" key="1">
    <source>
        <dbReference type="SAM" id="MobiDB-lite"/>
    </source>
</evidence>
<feature type="compositionally biased region" description="Pro residues" evidence="1">
    <location>
        <begin position="155"/>
        <end position="164"/>
    </location>
</feature>
<dbReference type="Proteomes" id="UP000249218">
    <property type="component" value="Unassembled WGS sequence"/>
</dbReference>
<gene>
    <name evidence="3" type="primary">HaOG212883</name>
    <name evidence="3" type="ORF">B5X24_HaOG212883</name>
</gene>
<feature type="compositionally biased region" description="Polar residues" evidence="1">
    <location>
        <begin position="125"/>
        <end position="141"/>
    </location>
</feature>
<dbReference type="GO" id="GO:0017124">
    <property type="term" value="F:SH3 domain binding"/>
    <property type="evidence" value="ECO:0007669"/>
    <property type="project" value="TreeGrafter"/>
</dbReference>
<feature type="region of interest" description="Disordered" evidence="1">
    <location>
        <begin position="125"/>
        <end position="244"/>
    </location>
</feature>
<proteinExistence type="predicted"/>
<sequence length="260" mass="28232">MDVAVLNGADLEFEQSISSARASVMVYDDGLKRWVPSGSSSGLSKVHIYHHTQHNTFRVVGRKLNDHEILANKPAGNSAPPPPQPPNPPVPYNGHNNAHTYDEDMGYRTMTREDAAIFQQPQYHAPHNQQHPQYHAATSQYHAPHHHHQVQQPQQPTPPAPPPHGVHHTLPHQPSQPTPGHHRTNSAPMPPNMSLSAAATGAPAPPPVPPHQNLPPPANGPLAPPTPPAAPQPPPMNDTSRRQVLDEICEIPAFISKGPN</sequence>
<accession>A0A2W1BCK8</accession>
<protein>
    <recommendedName>
        <fullName evidence="2">WH1 domain-containing protein</fullName>
    </recommendedName>
</protein>
<feature type="compositionally biased region" description="Pro residues" evidence="1">
    <location>
        <begin position="203"/>
        <end position="236"/>
    </location>
</feature>
<evidence type="ECO:0000259" key="2">
    <source>
        <dbReference type="Pfam" id="PF00568"/>
    </source>
</evidence>
<dbReference type="AlphaFoldDB" id="A0A2W1BCK8"/>
<dbReference type="Gene3D" id="2.30.29.30">
    <property type="entry name" value="Pleckstrin-homology domain (PH domain)/Phosphotyrosine-binding domain (PTB)"/>
    <property type="match status" value="1"/>
</dbReference>
<feature type="compositionally biased region" description="Pro residues" evidence="1">
    <location>
        <begin position="79"/>
        <end position="91"/>
    </location>
</feature>
<feature type="domain" description="WH1" evidence="2">
    <location>
        <begin position="15"/>
        <end position="73"/>
    </location>
</feature>
<evidence type="ECO:0000313" key="4">
    <source>
        <dbReference type="Proteomes" id="UP000249218"/>
    </source>
</evidence>
<name>A0A2W1BCK8_HELAM</name>
<dbReference type="InterPro" id="IPR011993">
    <property type="entry name" value="PH-like_dom_sf"/>
</dbReference>
<dbReference type="OrthoDB" id="31170at2759"/>
<dbReference type="EMBL" id="KZ150285">
    <property type="protein sequence ID" value="PZC71615.1"/>
    <property type="molecule type" value="Genomic_DNA"/>
</dbReference>
<reference evidence="3 4" key="1">
    <citation type="journal article" date="2017" name="BMC Biol.">
        <title>Genomic innovations, transcriptional plasticity and gene loss underlying the evolution and divergence of two highly polyphagous and invasive Helicoverpa pest species.</title>
        <authorList>
            <person name="Pearce S.L."/>
            <person name="Clarke D.F."/>
            <person name="East P.D."/>
            <person name="Elfekih S."/>
            <person name="Gordon K.H."/>
            <person name="Jermiin L.S."/>
            <person name="McGaughran A."/>
            <person name="Oakeshott J.G."/>
            <person name="Papanikolaou A."/>
            <person name="Perera O.P."/>
            <person name="Rane R.V."/>
            <person name="Richards S."/>
            <person name="Tay W.T."/>
            <person name="Walsh T.K."/>
            <person name="Anderson A."/>
            <person name="Anderson C.J."/>
            <person name="Asgari S."/>
            <person name="Board P.G."/>
            <person name="Bretschneider A."/>
            <person name="Campbell P.M."/>
            <person name="Chertemps T."/>
            <person name="Christeller J.T."/>
            <person name="Coppin C.W."/>
            <person name="Downes S.J."/>
            <person name="Duan G."/>
            <person name="Farnsworth C.A."/>
            <person name="Good R.T."/>
            <person name="Han L.B."/>
            <person name="Han Y.C."/>
            <person name="Hatje K."/>
            <person name="Horne I."/>
            <person name="Huang Y.P."/>
            <person name="Hughes D.S."/>
            <person name="Jacquin-Joly E."/>
            <person name="James W."/>
            <person name="Jhangiani S."/>
            <person name="Kollmar M."/>
            <person name="Kuwar S.S."/>
            <person name="Li S."/>
            <person name="Liu N.Y."/>
            <person name="Maibeche M.T."/>
            <person name="Miller J.R."/>
            <person name="Montagne N."/>
            <person name="Perry T."/>
            <person name="Qu J."/>
            <person name="Song S.V."/>
            <person name="Sutton G.G."/>
            <person name="Vogel H."/>
            <person name="Walenz B.P."/>
            <person name="Xu W."/>
            <person name="Zhang H.J."/>
            <person name="Zou Z."/>
            <person name="Batterham P."/>
            <person name="Edwards O.R."/>
            <person name="Feyereisen R."/>
            <person name="Gibbs R.A."/>
            <person name="Heckel D.G."/>
            <person name="McGrath A."/>
            <person name="Robin C."/>
            <person name="Scherer S.E."/>
            <person name="Worley K.C."/>
            <person name="Wu Y.D."/>
        </authorList>
    </citation>
    <scope>NUCLEOTIDE SEQUENCE [LARGE SCALE GENOMIC DNA]</scope>
    <source>
        <strain evidence="3">Harm_GR_Male_#8</strain>
        <tissue evidence="3">Whole organism</tissue>
    </source>
</reference>
<dbReference type="PANTHER" id="PTHR11202:SF22">
    <property type="entry name" value="PROTEIN ENABLED"/>
    <property type="match status" value="1"/>
</dbReference>
<dbReference type="SUPFAM" id="SSF50729">
    <property type="entry name" value="PH domain-like"/>
    <property type="match status" value="1"/>
</dbReference>
<dbReference type="InterPro" id="IPR000697">
    <property type="entry name" value="WH1/EVH1_dom"/>
</dbReference>
<keyword evidence="4" id="KW-1185">Reference proteome</keyword>
<feature type="region of interest" description="Disordered" evidence="1">
    <location>
        <begin position="71"/>
        <end position="102"/>
    </location>
</feature>